<dbReference type="PANTHER" id="PTHR38767">
    <property type="entry name" value="DNA POLYMERASE III SUBUNIT CHI"/>
    <property type="match status" value="1"/>
</dbReference>
<dbReference type="RefSeq" id="WP_121242436.1">
    <property type="nucleotide sequence ID" value="NZ_BHVV01000003.1"/>
</dbReference>
<dbReference type="SUPFAM" id="SSF102400">
    <property type="entry name" value="DNA polymerase III chi subunit"/>
    <property type="match status" value="1"/>
</dbReference>
<name>A0A497XAP5_9PROT</name>
<dbReference type="GO" id="GO:0032298">
    <property type="term" value="P:positive regulation of DNA-templated DNA replication initiation"/>
    <property type="evidence" value="ECO:0007669"/>
    <property type="project" value="TreeGrafter"/>
</dbReference>
<dbReference type="InterPro" id="IPR036768">
    <property type="entry name" value="PolIII_chi_sf"/>
</dbReference>
<dbReference type="OrthoDB" id="5297568at2"/>
<dbReference type="GO" id="GO:0003677">
    <property type="term" value="F:DNA binding"/>
    <property type="evidence" value="ECO:0007669"/>
    <property type="project" value="InterPro"/>
</dbReference>
<evidence type="ECO:0000313" key="1">
    <source>
        <dbReference type="EMBL" id="RLJ63626.1"/>
    </source>
</evidence>
<dbReference type="GO" id="GO:0006260">
    <property type="term" value="P:DNA replication"/>
    <property type="evidence" value="ECO:0007669"/>
    <property type="project" value="InterPro"/>
</dbReference>
<dbReference type="InterPro" id="IPR007459">
    <property type="entry name" value="DNA_pol3_chi"/>
</dbReference>
<sequence length="139" mass="15538">MTKVLFLHGASDRLAAAARWLTEATVTRRTVLVYAPREETAERLDRLLWTQAATSFVAHARADSPLAVESPIVITCDIGALPHDQVLLNLGDEVPPNFARFEELVEVVSGDDEVRLSARERFKFYRERGYAPESRDIGA</sequence>
<dbReference type="PANTHER" id="PTHR38767:SF1">
    <property type="entry name" value="DNA POLYMERASE III SUBUNIT CHI"/>
    <property type="match status" value="1"/>
</dbReference>
<accession>A0A497XAP5</accession>
<protein>
    <submittedName>
        <fullName evidence="1">DNA polymerase III chi subunit</fullName>
    </submittedName>
</protein>
<dbReference type="Pfam" id="PF04364">
    <property type="entry name" value="DNA_pol3_chi"/>
    <property type="match status" value="1"/>
</dbReference>
<evidence type="ECO:0000313" key="2">
    <source>
        <dbReference type="Proteomes" id="UP000268908"/>
    </source>
</evidence>
<organism evidence="1 2">
    <name type="scientific">Sulfurisoma sediminicola</name>
    <dbReference type="NCBI Taxonomy" id="1381557"/>
    <lineage>
        <taxon>Bacteria</taxon>
        <taxon>Pseudomonadati</taxon>
        <taxon>Pseudomonadota</taxon>
        <taxon>Betaproteobacteria</taxon>
        <taxon>Nitrosomonadales</taxon>
        <taxon>Sterolibacteriaceae</taxon>
        <taxon>Sulfurisoma</taxon>
    </lineage>
</organism>
<comment type="caution">
    <text evidence="1">The sequence shown here is derived from an EMBL/GenBank/DDBJ whole genome shotgun (WGS) entry which is preliminary data.</text>
</comment>
<dbReference type="Proteomes" id="UP000268908">
    <property type="component" value="Unassembled WGS sequence"/>
</dbReference>
<keyword evidence="2" id="KW-1185">Reference proteome</keyword>
<proteinExistence type="predicted"/>
<gene>
    <name evidence="1" type="ORF">DFR35_2256</name>
</gene>
<dbReference type="EMBL" id="RCCI01000006">
    <property type="protein sequence ID" value="RLJ63626.1"/>
    <property type="molecule type" value="Genomic_DNA"/>
</dbReference>
<dbReference type="GO" id="GO:0003887">
    <property type="term" value="F:DNA-directed DNA polymerase activity"/>
    <property type="evidence" value="ECO:0007669"/>
    <property type="project" value="InterPro"/>
</dbReference>
<dbReference type="Gene3D" id="3.40.50.10110">
    <property type="entry name" value="DNA polymerase III subunit chi"/>
    <property type="match status" value="1"/>
</dbReference>
<dbReference type="AlphaFoldDB" id="A0A497XAP5"/>
<reference evidence="1 2" key="1">
    <citation type="submission" date="2018-10" db="EMBL/GenBank/DDBJ databases">
        <title>Genomic Encyclopedia of Type Strains, Phase IV (KMG-IV): sequencing the most valuable type-strain genomes for metagenomic binning, comparative biology and taxonomic classification.</title>
        <authorList>
            <person name="Goeker M."/>
        </authorList>
    </citation>
    <scope>NUCLEOTIDE SEQUENCE [LARGE SCALE GENOMIC DNA]</scope>
    <source>
        <strain evidence="1 2">DSM 26916</strain>
    </source>
</reference>